<dbReference type="RefSeq" id="WP_076349694.1">
    <property type="nucleotide sequence ID" value="NZ_CP019082.1"/>
</dbReference>
<gene>
    <name evidence="3" type="ORF">BSF38_04899</name>
</gene>
<keyword evidence="4" id="KW-1185">Reference proteome</keyword>
<dbReference type="Proteomes" id="UP000186309">
    <property type="component" value="Chromosome"/>
</dbReference>
<evidence type="ECO:0000313" key="3">
    <source>
        <dbReference type="EMBL" id="APW63335.1"/>
    </source>
</evidence>
<accession>A0A1U7CWM5</accession>
<sequence>MDRATPLNADLVNVASPRLAAWSRALGSPRGAFGPARLGLLACVAALVSSGCSGRTSYITGGPSTGQLKTSLSHLEYENDQLKTQVARLKEENRTMEDRLVQEQMHTGTLTAKLDDARNAMRDRGLDVDEVPAHPRTLPAGRKTSKPRKPPTAQISTVDDDDDPPPLKIDDDPRPRSSSSRAKPRPKRPADDSVSLNIDDENVNWLPVANGADAKAPAKR</sequence>
<reference evidence="4" key="1">
    <citation type="submission" date="2016-12" db="EMBL/GenBank/DDBJ databases">
        <title>Comparative genomics of four Isosphaeraceae planctomycetes: a common pool of plasmids and glycoside hydrolase genes.</title>
        <authorList>
            <person name="Ivanova A."/>
        </authorList>
    </citation>
    <scope>NUCLEOTIDE SEQUENCE [LARGE SCALE GENOMIC DNA]</scope>
    <source>
        <strain evidence="4">PX4</strain>
    </source>
</reference>
<dbReference type="OrthoDB" id="284873at2"/>
<proteinExistence type="predicted"/>
<feature type="coiled-coil region" evidence="1">
    <location>
        <begin position="72"/>
        <end position="106"/>
    </location>
</feature>
<feature type="region of interest" description="Disordered" evidence="2">
    <location>
        <begin position="124"/>
        <end position="220"/>
    </location>
</feature>
<dbReference type="EMBL" id="CP019082">
    <property type="protein sequence ID" value="APW63335.1"/>
    <property type="molecule type" value="Genomic_DNA"/>
</dbReference>
<dbReference type="KEGG" id="pbor:BSF38_04899"/>
<dbReference type="AlphaFoldDB" id="A0A1U7CWM5"/>
<organism evidence="3 4">
    <name type="scientific">Paludisphaera borealis</name>
    <dbReference type="NCBI Taxonomy" id="1387353"/>
    <lineage>
        <taxon>Bacteria</taxon>
        <taxon>Pseudomonadati</taxon>
        <taxon>Planctomycetota</taxon>
        <taxon>Planctomycetia</taxon>
        <taxon>Isosphaerales</taxon>
        <taxon>Isosphaeraceae</taxon>
        <taxon>Paludisphaera</taxon>
    </lineage>
</organism>
<keyword evidence="1" id="KW-0175">Coiled coil</keyword>
<dbReference type="STRING" id="1387353.BSF38_04899"/>
<protein>
    <submittedName>
        <fullName evidence="3">Uncharacterized protein</fullName>
    </submittedName>
</protein>
<evidence type="ECO:0000256" key="1">
    <source>
        <dbReference type="SAM" id="Coils"/>
    </source>
</evidence>
<evidence type="ECO:0000256" key="2">
    <source>
        <dbReference type="SAM" id="MobiDB-lite"/>
    </source>
</evidence>
<feature type="compositionally biased region" description="Basic and acidic residues" evidence="2">
    <location>
        <begin position="124"/>
        <end position="133"/>
    </location>
</feature>
<evidence type="ECO:0000313" key="4">
    <source>
        <dbReference type="Proteomes" id="UP000186309"/>
    </source>
</evidence>
<name>A0A1U7CWM5_9BACT</name>